<dbReference type="Proteomes" id="UP000198956">
    <property type="component" value="Unassembled WGS sequence"/>
</dbReference>
<dbReference type="GO" id="GO:0016020">
    <property type="term" value="C:membrane"/>
    <property type="evidence" value="ECO:0007669"/>
    <property type="project" value="UniProtKB-SubCell"/>
</dbReference>
<proteinExistence type="inferred from homology"/>
<evidence type="ECO:0000256" key="6">
    <source>
        <dbReference type="ARBA" id="ARBA00022801"/>
    </source>
</evidence>
<evidence type="ECO:0000313" key="13">
    <source>
        <dbReference type="EMBL" id="QYY41546.1"/>
    </source>
</evidence>
<keyword evidence="9 11" id="KW-0482">Metalloprotease</keyword>
<name>A0A1G7WGC9_ANETH</name>
<evidence type="ECO:0000313" key="16">
    <source>
        <dbReference type="Proteomes" id="UP000826616"/>
    </source>
</evidence>
<feature type="transmembrane region" description="Helical" evidence="11">
    <location>
        <begin position="175"/>
        <end position="194"/>
    </location>
</feature>
<dbReference type="InterPro" id="IPR004387">
    <property type="entry name" value="Pept_M50_Zn"/>
</dbReference>
<evidence type="ECO:0000313" key="15">
    <source>
        <dbReference type="Proteomes" id="UP000198956"/>
    </source>
</evidence>
<accession>A0A1G7WGC9</accession>
<keyword evidence="11" id="KW-0479">Metal-binding</keyword>
<evidence type="ECO:0000256" key="8">
    <source>
        <dbReference type="ARBA" id="ARBA00022989"/>
    </source>
</evidence>
<dbReference type="GO" id="GO:0046872">
    <property type="term" value="F:metal ion binding"/>
    <property type="evidence" value="ECO:0007669"/>
    <property type="project" value="UniProtKB-KW"/>
</dbReference>
<comment type="subcellular location">
    <subcellularLocation>
        <location evidence="2">Membrane</location>
        <topology evidence="2">Multi-pass membrane protein</topology>
    </subcellularLocation>
</comment>
<feature type="transmembrane region" description="Helical" evidence="11">
    <location>
        <begin position="385"/>
        <end position="404"/>
    </location>
</feature>
<protein>
    <recommendedName>
        <fullName evidence="11">Zinc metalloprotease</fullName>
        <ecNumber evidence="11">3.4.24.-</ecNumber>
    </recommendedName>
</protein>
<keyword evidence="8 11" id="KW-1133">Transmembrane helix</keyword>
<dbReference type="CDD" id="cd23081">
    <property type="entry name" value="cpPDZ_EcRseP-like"/>
    <property type="match status" value="1"/>
</dbReference>
<dbReference type="Pfam" id="PF17820">
    <property type="entry name" value="PDZ_6"/>
    <property type="match status" value="1"/>
</dbReference>
<evidence type="ECO:0000256" key="2">
    <source>
        <dbReference type="ARBA" id="ARBA00004141"/>
    </source>
</evidence>
<keyword evidence="5 11" id="KW-0812">Transmembrane</keyword>
<sequence>MVQVLAIVLVFGLLVFIHELGHLLLAKRAGILCREFAIGMGPKLFSFVKGETRYTLRLLPIGGFVRMAGEDPEVIEIHHGQDVGLTFDKDGKVTHIILTNIRNHPEATVVTVKEADLEHQLLIRGIEDGEEVSYPVHPKAVILQHNQETQIAPYDRQFGSKTVGQRAAAIFAGPLANFLLAFVLLTGLGLAYGVPVDKPIIGQTIPDQPAAQAGLKQGDKVLSVAGKPMNTWKDIVQIVSASPGKELTFVIEREGEQFSVPVTPVKEGEIGKIGVYSPTSKSPLGAAKYGAVTTYEFSKLIYQMLGKLFTGQVPVQELSGPVGIFNYTYKAAENGLVVLVQWAAALSVNLGIMNLLPLPALDGGRLVFIGIEALRGRPIDPQKEGMVHFLGFAFLMVLILVVTWNDIQRFF</sequence>
<dbReference type="OrthoDB" id="9782003at2"/>
<evidence type="ECO:0000256" key="1">
    <source>
        <dbReference type="ARBA" id="ARBA00001947"/>
    </source>
</evidence>
<dbReference type="GO" id="GO:0006508">
    <property type="term" value="P:proteolysis"/>
    <property type="evidence" value="ECO:0007669"/>
    <property type="project" value="UniProtKB-KW"/>
</dbReference>
<evidence type="ECO:0000256" key="3">
    <source>
        <dbReference type="ARBA" id="ARBA00007931"/>
    </source>
</evidence>
<evidence type="ECO:0000256" key="7">
    <source>
        <dbReference type="ARBA" id="ARBA00022833"/>
    </source>
</evidence>
<comment type="cofactor">
    <cofactor evidence="1 11">
        <name>Zn(2+)</name>
        <dbReference type="ChEBI" id="CHEBI:29105"/>
    </cofactor>
</comment>
<dbReference type="InterPro" id="IPR001478">
    <property type="entry name" value="PDZ"/>
</dbReference>
<dbReference type="InterPro" id="IPR041489">
    <property type="entry name" value="PDZ_6"/>
</dbReference>
<feature type="domain" description="PDZ" evidence="12">
    <location>
        <begin position="189"/>
        <end position="266"/>
    </location>
</feature>
<comment type="similarity">
    <text evidence="3 11">Belongs to the peptidase M50B family.</text>
</comment>
<dbReference type="Pfam" id="PF02163">
    <property type="entry name" value="Peptidase_M50"/>
    <property type="match status" value="1"/>
</dbReference>
<keyword evidence="10 11" id="KW-0472">Membrane</keyword>
<dbReference type="Gene3D" id="2.30.42.10">
    <property type="match status" value="1"/>
</dbReference>
<dbReference type="NCBIfam" id="TIGR00054">
    <property type="entry name" value="RIP metalloprotease RseP"/>
    <property type="match status" value="1"/>
</dbReference>
<evidence type="ECO:0000256" key="9">
    <source>
        <dbReference type="ARBA" id="ARBA00023049"/>
    </source>
</evidence>
<dbReference type="EMBL" id="CP080764">
    <property type="protein sequence ID" value="QYY41546.1"/>
    <property type="molecule type" value="Genomic_DNA"/>
</dbReference>
<dbReference type="CDD" id="cd06163">
    <property type="entry name" value="S2P-M50_PDZ_RseP-like"/>
    <property type="match status" value="1"/>
</dbReference>
<evidence type="ECO:0000259" key="12">
    <source>
        <dbReference type="PROSITE" id="PS50106"/>
    </source>
</evidence>
<dbReference type="PANTHER" id="PTHR42837">
    <property type="entry name" value="REGULATOR OF SIGMA-E PROTEASE RSEP"/>
    <property type="match status" value="1"/>
</dbReference>
<dbReference type="EC" id="3.4.24.-" evidence="11"/>
<evidence type="ECO:0000256" key="4">
    <source>
        <dbReference type="ARBA" id="ARBA00022670"/>
    </source>
</evidence>
<dbReference type="InterPro" id="IPR036034">
    <property type="entry name" value="PDZ_sf"/>
</dbReference>
<reference evidence="13 16" key="2">
    <citation type="submission" date="2021-08" db="EMBL/GenBank/DDBJ databases">
        <title>Complete genome sequence of the strain Aneurinibacillus thermoaerophilus CCM 8960.</title>
        <authorList>
            <person name="Musilova J."/>
            <person name="Kourilova X."/>
            <person name="Pernicova I."/>
            <person name="Bezdicek M."/>
            <person name="Lengerova M."/>
            <person name="Obruca S."/>
            <person name="Sedlar K."/>
        </authorList>
    </citation>
    <scope>NUCLEOTIDE SEQUENCE [LARGE SCALE GENOMIC DNA]</scope>
    <source>
        <strain evidence="13 16">CCM 8960</strain>
    </source>
</reference>
<dbReference type="GO" id="GO:0004222">
    <property type="term" value="F:metalloendopeptidase activity"/>
    <property type="evidence" value="ECO:0007669"/>
    <property type="project" value="InterPro"/>
</dbReference>
<keyword evidence="16" id="KW-1185">Reference proteome</keyword>
<dbReference type="SMART" id="SM00228">
    <property type="entry name" value="PDZ"/>
    <property type="match status" value="1"/>
</dbReference>
<evidence type="ECO:0000256" key="10">
    <source>
        <dbReference type="ARBA" id="ARBA00023136"/>
    </source>
</evidence>
<evidence type="ECO:0000256" key="5">
    <source>
        <dbReference type="ARBA" id="ARBA00022692"/>
    </source>
</evidence>
<gene>
    <name evidence="13" type="primary">rseP</name>
    <name evidence="13" type="ORF">K3F53_11425</name>
    <name evidence="14" type="ORF">SAMN04489735_1001214</name>
</gene>
<dbReference type="EMBL" id="FNDE01000001">
    <property type="protein sequence ID" value="SDG70924.1"/>
    <property type="molecule type" value="Genomic_DNA"/>
</dbReference>
<evidence type="ECO:0000313" key="14">
    <source>
        <dbReference type="EMBL" id="SDG70924.1"/>
    </source>
</evidence>
<dbReference type="PANTHER" id="PTHR42837:SF2">
    <property type="entry name" value="MEMBRANE METALLOPROTEASE ARASP2, CHLOROPLASTIC-RELATED"/>
    <property type="match status" value="1"/>
</dbReference>
<dbReference type="RefSeq" id="WP_057898439.1">
    <property type="nucleotide sequence ID" value="NZ_CP080764.1"/>
</dbReference>
<keyword evidence="4 14" id="KW-0645">Protease</keyword>
<reference evidence="14 15" key="1">
    <citation type="submission" date="2016-10" db="EMBL/GenBank/DDBJ databases">
        <authorList>
            <person name="de Groot N.N."/>
        </authorList>
    </citation>
    <scope>NUCLEOTIDE SEQUENCE [LARGE SCALE GENOMIC DNA]</scope>
    <source>
        <strain evidence="14 15">L 420-91</strain>
    </source>
</reference>
<organism evidence="14 15">
    <name type="scientific">Aneurinibacillus thermoaerophilus</name>
    <dbReference type="NCBI Taxonomy" id="143495"/>
    <lineage>
        <taxon>Bacteria</taxon>
        <taxon>Bacillati</taxon>
        <taxon>Bacillota</taxon>
        <taxon>Bacilli</taxon>
        <taxon>Bacillales</taxon>
        <taxon>Paenibacillaceae</taxon>
        <taxon>Aneurinibacillus group</taxon>
        <taxon>Aneurinibacillus</taxon>
    </lineage>
</organism>
<keyword evidence="6 11" id="KW-0378">Hydrolase</keyword>
<dbReference type="Proteomes" id="UP000826616">
    <property type="component" value="Chromosome"/>
</dbReference>
<dbReference type="PROSITE" id="PS50106">
    <property type="entry name" value="PDZ"/>
    <property type="match status" value="1"/>
</dbReference>
<dbReference type="GeneID" id="97141982"/>
<dbReference type="SUPFAM" id="SSF50156">
    <property type="entry name" value="PDZ domain-like"/>
    <property type="match status" value="1"/>
</dbReference>
<dbReference type="InterPro" id="IPR008915">
    <property type="entry name" value="Peptidase_M50"/>
</dbReference>
<dbReference type="AlphaFoldDB" id="A0A1G7WGC9"/>
<evidence type="ECO:0000256" key="11">
    <source>
        <dbReference type="RuleBase" id="RU362031"/>
    </source>
</evidence>
<keyword evidence="7 11" id="KW-0862">Zinc</keyword>